<organism evidence="1 2">
    <name type="scientific">Scortum barcoo</name>
    <name type="common">barcoo grunter</name>
    <dbReference type="NCBI Taxonomy" id="214431"/>
    <lineage>
        <taxon>Eukaryota</taxon>
        <taxon>Metazoa</taxon>
        <taxon>Chordata</taxon>
        <taxon>Craniata</taxon>
        <taxon>Vertebrata</taxon>
        <taxon>Euteleostomi</taxon>
        <taxon>Actinopterygii</taxon>
        <taxon>Neopterygii</taxon>
        <taxon>Teleostei</taxon>
        <taxon>Neoteleostei</taxon>
        <taxon>Acanthomorphata</taxon>
        <taxon>Eupercaria</taxon>
        <taxon>Centrarchiformes</taxon>
        <taxon>Terapontoidei</taxon>
        <taxon>Terapontidae</taxon>
        <taxon>Scortum</taxon>
    </lineage>
</organism>
<reference evidence="1" key="1">
    <citation type="submission" date="2022-04" db="EMBL/GenBank/DDBJ databases">
        <title>Jade perch genome.</title>
        <authorList>
            <person name="Chao B."/>
        </authorList>
    </citation>
    <scope>NUCLEOTIDE SEQUENCE</scope>
    <source>
        <strain evidence="1">CB-2022</strain>
    </source>
</reference>
<dbReference type="Proteomes" id="UP000831701">
    <property type="component" value="Chromosome 17"/>
</dbReference>
<protein>
    <submittedName>
        <fullName evidence="1">Uncharacterized protein</fullName>
    </submittedName>
</protein>
<sequence length="80" mass="8448">MREVRGCFFGVGVVVVGVSRALCPLSAVRRSWRSSLVGRHAVKVLPQAGCSVEEVGSAVGEVVGFESVKSASRMNSAVLW</sequence>
<comment type="caution">
    <text evidence="1">The sequence shown here is derived from an EMBL/GenBank/DDBJ whole genome shotgun (WGS) entry which is preliminary data.</text>
</comment>
<evidence type="ECO:0000313" key="1">
    <source>
        <dbReference type="EMBL" id="KAI3359706.1"/>
    </source>
</evidence>
<evidence type="ECO:0000313" key="2">
    <source>
        <dbReference type="Proteomes" id="UP000831701"/>
    </source>
</evidence>
<name>A0ACB8VW53_9TELE</name>
<gene>
    <name evidence="1" type="ORF">L3Q82_013812</name>
</gene>
<accession>A0ACB8VW53</accession>
<dbReference type="EMBL" id="CM041547">
    <property type="protein sequence ID" value="KAI3359706.1"/>
    <property type="molecule type" value="Genomic_DNA"/>
</dbReference>
<proteinExistence type="predicted"/>
<keyword evidence="2" id="KW-1185">Reference proteome</keyword>